<organism evidence="2 3">
    <name type="scientific">Brassica napus</name>
    <name type="common">Rape</name>
    <dbReference type="NCBI Taxonomy" id="3708"/>
    <lineage>
        <taxon>Eukaryota</taxon>
        <taxon>Viridiplantae</taxon>
        <taxon>Streptophyta</taxon>
        <taxon>Embryophyta</taxon>
        <taxon>Tracheophyta</taxon>
        <taxon>Spermatophyta</taxon>
        <taxon>Magnoliopsida</taxon>
        <taxon>eudicotyledons</taxon>
        <taxon>Gunneridae</taxon>
        <taxon>Pentapetalae</taxon>
        <taxon>rosids</taxon>
        <taxon>malvids</taxon>
        <taxon>Brassicales</taxon>
        <taxon>Brassicaceae</taxon>
        <taxon>Brassiceae</taxon>
        <taxon>Brassica</taxon>
    </lineage>
</organism>
<dbReference type="Proteomes" id="UP000824890">
    <property type="component" value="Unassembled WGS sequence"/>
</dbReference>
<feature type="compositionally biased region" description="Basic and acidic residues" evidence="1">
    <location>
        <begin position="33"/>
        <end position="45"/>
    </location>
</feature>
<feature type="region of interest" description="Disordered" evidence="1">
    <location>
        <begin position="1"/>
        <end position="79"/>
    </location>
</feature>
<evidence type="ECO:0000256" key="1">
    <source>
        <dbReference type="SAM" id="MobiDB-lite"/>
    </source>
</evidence>
<proteinExistence type="predicted"/>
<keyword evidence="3" id="KW-1185">Reference proteome</keyword>
<gene>
    <name evidence="2" type="ORF">HID58_013460</name>
</gene>
<dbReference type="EMBL" id="JAGKQM010000003">
    <property type="protein sequence ID" value="KAH0936343.1"/>
    <property type="molecule type" value="Genomic_DNA"/>
</dbReference>
<feature type="compositionally biased region" description="Basic and acidic residues" evidence="1">
    <location>
        <begin position="351"/>
        <end position="362"/>
    </location>
</feature>
<feature type="region of interest" description="Disordered" evidence="1">
    <location>
        <begin position="163"/>
        <end position="188"/>
    </location>
</feature>
<feature type="compositionally biased region" description="Low complexity" evidence="1">
    <location>
        <begin position="240"/>
        <end position="255"/>
    </location>
</feature>
<feature type="compositionally biased region" description="Basic residues" evidence="1">
    <location>
        <begin position="394"/>
        <end position="405"/>
    </location>
</feature>
<comment type="caution">
    <text evidence="2">The sequence shown here is derived from an EMBL/GenBank/DDBJ whole genome shotgun (WGS) entry which is preliminary data.</text>
</comment>
<sequence length="589" mass="64971">MSMAMVTLSGEAIDKSVAPGTDQSPRDEESEEVDGREKEKEAGEEGEKEEEGGEEGEKNKAKEGDEEMEPRKNDEDADEMAIQLVRHTESHAESVSIQIENTPSKKMISERLLLAFEAIPSLRNHFRENVSGCPRMCKMQYKRKSGTRELSLNAVNDKIGNSTKAHAESGQAHADSVEATGATPGATPESAFEAMEGRLMNAVREAMKEVNEKVTSLSDKLALLEEEVKSLRLSDKPVDQDAPQKQADQDAPQKQTDQDDMSDDESGEDNGSDNKESEEEDGSDDGFIEDVTNENQGGDGDMYDTNAEMYAHAPEFERSLETKKKRRREDDGNEAVCAKSRFSPVGTRSKKAAEKAAAEKAPGKKAPGKKTPGEKASAKKAAAKKVAEEDAAQKKQKKKKKKQKTKKTEVGETLVSFTLNLVKLREYNIVNERVGETLVSFTFNIISSKQQQQIVDKCHGPDATHRVVGFGRLSLQPSHPHAFLTFQHLPGLQRPMVDGNGSHHSTHTSLIIVPPQGHLESYTRHPPRSQACRCLSSKPSSAYTPRLDESLFAEQSRNLERRGTESKVKSGVLEISREILKSGERDSVR</sequence>
<name>A0ABQ8E3Z1_BRANA</name>
<protein>
    <submittedName>
        <fullName evidence="2">Uncharacterized protein</fullName>
    </submittedName>
</protein>
<accession>A0ABQ8E3Z1</accession>
<evidence type="ECO:0000313" key="2">
    <source>
        <dbReference type="EMBL" id="KAH0936343.1"/>
    </source>
</evidence>
<feature type="compositionally biased region" description="Basic and acidic residues" evidence="1">
    <location>
        <begin position="55"/>
        <end position="74"/>
    </location>
</feature>
<feature type="compositionally biased region" description="Acidic residues" evidence="1">
    <location>
        <begin position="258"/>
        <end position="292"/>
    </location>
</feature>
<reference evidence="2 3" key="1">
    <citation type="submission" date="2021-05" db="EMBL/GenBank/DDBJ databases">
        <title>Genome Assembly of Synthetic Allotetraploid Brassica napus Reveals Homoeologous Exchanges between Subgenomes.</title>
        <authorList>
            <person name="Davis J.T."/>
        </authorList>
    </citation>
    <scope>NUCLEOTIDE SEQUENCE [LARGE SCALE GENOMIC DNA]</scope>
    <source>
        <strain evidence="3">cv. Da-Ae</strain>
        <tissue evidence="2">Seedling</tissue>
    </source>
</reference>
<feature type="region of interest" description="Disordered" evidence="1">
    <location>
        <begin position="232"/>
        <end position="409"/>
    </location>
</feature>
<evidence type="ECO:0000313" key="3">
    <source>
        <dbReference type="Proteomes" id="UP000824890"/>
    </source>
</evidence>